<feature type="transmembrane region" description="Helical" evidence="6">
    <location>
        <begin position="190"/>
        <end position="209"/>
    </location>
</feature>
<keyword evidence="2" id="KW-1003">Cell membrane</keyword>
<comment type="subcellular location">
    <subcellularLocation>
        <location evidence="1">Cell membrane</location>
        <topology evidence="1">Multi-pass membrane protein</topology>
    </subcellularLocation>
</comment>
<dbReference type="RefSeq" id="WP_247418563.1">
    <property type="nucleotide sequence ID" value="NZ_JALLGW010000002.1"/>
</dbReference>
<reference evidence="7 8" key="1">
    <citation type="journal article" date="2019" name="Int. J. Syst. Evol. Microbiol.">
        <title>The Global Catalogue of Microorganisms (GCM) 10K type strain sequencing project: providing services to taxonomists for standard genome sequencing and annotation.</title>
        <authorList>
            <consortium name="The Broad Institute Genomics Platform"/>
            <consortium name="The Broad Institute Genome Sequencing Center for Infectious Disease"/>
            <person name="Wu L."/>
            <person name="Ma J."/>
        </authorList>
    </citation>
    <scope>NUCLEOTIDE SEQUENCE [LARGE SCALE GENOMIC DNA]</scope>
    <source>
        <strain evidence="7 8">CGMCC 1.12543</strain>
    </source>
</reference>
<dbReference type="AlphaFoldDB" id="A0ABD5RI05"/>
<evidence type="ECO:0000256" key="6">
    <source>
        <dbReference type="SAM" id="Phobius"/>
    </source>
</evidence>
<feature type="transmembrane region" description="Helical" evidence="6">
    <location>
        <begin position="117"/>
        <end position="137"/>
    </location>
</feature>
<comment type="caution">
    <text evidence="7">The sequence shown here is derived from an EMBL/GenBank/DDBJ whole genome shotgun (WGS) entry which is preliminary data.</text>
</comment>
<feature type="transmembrane region" description="Helical" evidence="6">
    <location>
        <begin position="307"/>
        <end position="324"/>
    </location>
</feature>
<keyword evidence="5 6" id="KW-0472">Membrane</keyword>
<organism evidence="7 8">
    <name type="scientific">Halomarina salina</name>
    <dbReference type="NCBI Taxonomy" id="1872699"/>
    <lineage>
        <taxon>Archaea</taxon>
        <taxon>Methanobacteriati</taxon>
        <taxon>Methanobacteriota</taxon>
        <taxon>Stenosarchaea group</taxon>
        <taxon>Halobacteria</taxon>
        <taxon>Halobacteriales</taxon>
        <taxon>Natronomonadaceae</taxon>
        <taxon>Halomarina</taxon>
    </lineage>
</organism>
<feature type="transmembrane region" description="Helical" evidence="6">
    <location>
        <begin position="21"/>
        <end position="41"/>
    </location>
</feature>
<dbReference type="GO" id="GO:0005886">
    <property type="term" value="C:plasma membrane"/>
    <property type="evidence" value="ECO:0007669"/>
    <property type="project" value="UniProtKB-SubCell"/>
</dbReference>
<dbReference type="PANTHER" id="PTHR30482:SF20">
    <property type="entry name" value="HIGH-AFFINITY BRANCHED-CHAIN AMINO ACID TRANSPORT SYSTEM PERMEASE PROTEIN LIVM"/>
    <property type="match status" value="1"/>
</dbReference>
<gene>
    <name evidence="7" type="ORF">ACFPYI_01400</name>
</gene>
<evidence type="ECO:0000256" key="1">
    <source>
        <dbReference type="ARBA" id="ARBA00004651"/>
    </source>
</evidence>
<dbReference type="InterPro" id="IPR043428">
    <property type="entry name" value="LivM-like"/>
</dbReference>
<evidence type="ECO:0000256" key="2">
    <source>
        <dbReference type="ARBA" id="ARBA00022475"/>
    </source>
</evidence>
<dbReference type="InterPro" id="IPR001851">
    <property type="entry name" value="ABC_transp_permease"/>
</dbReference>
<feature type="transmembrane region" description="Helical" evidence="6">
    <location>
        <begin position="344"/>
        <end position="367"/>
    </location>
</feature>
<keyword evidence="4 6" id="KW-1133">Transmembrane helix</keyword>
<name>A0ABD5RI05_9EURY</name>
<keyword evidence="3 6" id="KW-0812">Transmembrane</keyword>
<evidence type="ECO:0000256" key="5">
    <source>
        <dbReference type="ARBA" id="ARBA00023136"/>
    </source>
</evidence>
<feature type="transmembrane region" description="Helical" evidence="6">
    <location>
        <begin position="279"/>
        <end position="300"/>
    </location>
</feature>
<evidence type="ECO:0000256" key="3">
    <source>
        <dbReference type="ARBA" id="ARBA00022692"/>
    </source>
</evidence>
<dbReference type="CDD" id="cd06581">
    <property type="entry name" value="TM_PBP1_LivM_like"/>
    <property type="match status" value="1"/>
</dbReference>
<dbReference type="Proteomes" id="UP001596099">
    <property type="component" value="Unassembled WGS sequence"/>
</dbReference>
<evidence type="ECO:0000256" key="4">
    <source>
        <dbReference type="ARBA" id="ARBA00022989"/>
    </source>
</evidence>
<sequence>MSEDTASGRVTDESGRSLPSIPVRYVVGVVGLLLLAVLPLMASMELGIGIPGVFVFTVDQLFLLDLALALYFGMFAMSWDTVSGYTGQISFGHGLFFAVGGYTSALLNLGYGLDPLVSVPLGMVLAAVAGVVIGVPALRLRGPYLSLVTLVAPLILLNLFIFRSDVFGGELGISPGPDNFLGFGVADAEMVYYVALGLFVFIMAVLLLVTRSDAGRVFTAVREDEDAVASVGLNPAKFKIFAFVLSAAIGGLAGAMYVHTPRGGATYSELFSTTVNVEVIIAAVLGGMGTIVGAAIGGIFVGIVPELLNEVELAIPEILALPFGPNVGLKVPVVGGTPISEIDFLIFAVLTLFLLYILPGGILRAVIRGGRRARGWRRGDDVATDGGRPERVLTRVVRRWNDELRGDDDE</sequence>
<keyword evidence="8" id="KW-1185">Reference proteome</keyword>
<accession>A0ABD5RI05</accession>
<dbReference type="PANTHER" id="PTHR30482">
    <property type="entry name" value="HIGH-AFFINITY BRANCHED-CHAIN AMINO ACID TRANSPORT SYSTEM PERMEASE"/>
    <property type="match status" value="1"/>
</dbReference>
<feature type="transmembrane region" description="Helical" evidence="6">
    <location>
        <begin position="61"/>
        <end position="79"/>
    </location>
</feature>
<dbReference type="Pfam" id="PF02653">
    <property type="entry name" value="BPD_transp_2"/>
    <property type="match status" value="1"/>
</dbReference>
<proteinExistence type="predicted"/>
<evidence type="ECO:0000313" key="7">
    <source>
        <dbReference type="EMBL" id="MFC5969977.1"/>
    </source>
</evidence>
<protein>
    <submittedName>
        <fullName evidence="7">Branched-chain amino acid ABC transporter permease</fullName>
    </submittedName>
</protein>
<feature type="transmembrane region" description="Helical" evidence="6">
    <location>
        <begin position="240"/>
        <end position="259"/>
    </location>
</feature>
<feature type="transmembrane region" description="Helical" evidence="6">
    <location>
        <begin position="144"/>
        <end position="162"/>
    </location>
</feature>
<dbReference type="EMBL" id="JBHSQH010000001">
    <property type="protein sequence ID" value="MFC5969977.1"/>
    <property type="molecule type" value="Genomic_DNA"/>
</dbReference>
<evidence type="ECO:0000313" key="8">
    <source>
        <dbReference type="Proteomes" id="UP001596099"/>
    </source>
</evidence>